<protein>
    <recommendedName>
        <fullName evidence="9">Beta-xylanase</fullName>
        <ecNumber evidence="9">3.2.1.8</ecNumber>
    </recommendedName>
</protein>
<evidence type="ECO:0000256" key="1">
    <source>
        <dbReference type="ARBA" id="ARBA00000681"/>
    </source>
</evidence>
<keyword evidence="4 10" id="KW-0732">Signal</keyword>
<dbReference type="SMART" id="SM00633">
    <property type="entry name" value="Glyco_10"/>
    <property type="match status" value="1"/>
</dbReference>
<dbReference type="EMBL" id="BAAAYN010000005">
    <property type="protein sequence ID" value="GAA3383460.1"/>
    <property type="molecule type" value="Genomic_DNA"/>
</dbReference>
<evidence type="ECO:0000256" key="4">
    <source>
        <dbReference type="ARBA" id="ARBA00022729"/>
    </source>
</evidence>
<evidence type="ECO:0000256" key="3">
    <source>
        <dbReference type="ARBA" id="ARBA00022651"/>
    </source>
</evidence>
<evidence type="ECO:0000313" key="12">
    <source>
        <dbReference type="EMBL" id="GAA3383460.1"/>
    </source>
</evidence>
<comment type="catalytic activity">
    <reaction evidence="1 9">
        <text>Endohydrolysis of (1-&gt;4)-beta-D-xylosidic linkages in xylans.</text>
        <dbReference type="EC" id="3.2.1.8"/>
    </reaction>
</comment>
<evidence type="ECO:0000256" key="2">
    <source>
        <dbReference type="ARBA" id="ARBA00007495"/>
    </source>
</evidence>
<dbReference type="InterPro" id="IPR001000">
    <property type="entry name" value="GH10_dom"/>
</dbReference>
<keyword evidence="3" id="KW-0858">Xylan degradation</keyword>
<evidence type="ECO:0000256" key="7">
    <source>
        <dbReference type="ARBA" id="ARBA00023295"/>
    </source>
</evidence>
<keyword evidence="6 9" id="KW-0119">Carbohydrate metabolism</keyword>
<dbReference type="PROSITE" id="PS51760">
    <property type="entry name" value="GH10_2"/>
    <property type="match status" value="1"/>
</dbReference>
<dbReference type="InterPro" id="IPR044846">
    <property type="entry name" value="GH10"/>
</dbReference>
<accession>A0ABP6SRV4</accession>
<keyword evidence="5 9" id="KW-0378">Hydrolase</keyword>
<dbReference type="Pfam" id="PF00331">
    <property type="entry name" value="Glyco_hydro_10"/>
    <property type="match status" value="1"/>
</dbReference>
<dbReference type="Gene3D" id="3.20.20.80">
    <property type="entry name" value="Glycosidases"/>
    <property type="match status" value="1"/>
</dbReference>
<evidence type="ECO:0000256" key="9">
    <source>
        <dbReference type="RuleBase" id="RU361174"/>
    </source>
</evidence>
<dbReference type="PANTHER" id="PTHR31490:SF88">
    <property type="entry name" value="BETA-XYLANASE"/>
    <property type="match status" value="1"/>
</dbReference>
<sequence length="358" mass="39131">MIRTSRHTRIAARVGALLVALLLAAGLAPSAAAVAKAGPKAPVVPGLTLRQLAALKGVTIGAGATNPAYFSDPRFGQVLAKQFNSLSPENELKWSFIQPERGKFDFSKIDQLVRFAKQNRMAVKGHGLLSGGVNPEWVLQITDPADLRAALTNHIRTIMTRYRGTIDRWDVVTEVFSTFGGTGLDQNHFYKVLGPDYIAETFRIAHAANPKAKLFLNESLVEYYPAKQQELYALVADMVAKGVPITGVGLETHETQSAPAPGVMTDIVKSYRALGLDVAITEMDVHVLDSQLQADIYRSVLAEALAAGVRDISFWGFTDAHHYTWVPGAKPLLFDEQYNPKPAFFAARTALAECRCRR</sequence>
<feature type="signal peptide" evidence="10">
    <location>
        <begin position="1"/>
        <end position="35"/>
    </location>
</feature>
<keyword evidence="13" id="KW-1185">Reference proteome</keyword>
<name>A0ABP6SRV4_9ACTN</name>
<feature type="domain" description="GH10" evidence="11">
    <location>
        <begin position="49"/>
        <end position="350"/>
    </location>
</feature>
<dbReference type="PRINTS" id="PR00134">
    <property type="entry name" value="GLHYDRLASE10"/>
</dbReference>
<evidence type="ECO:0000256" key="6">
    <source>
        <dbReference type="ARBA" id="ARBA00023277"/>
    </source>
</evidence>
<keyword evidence="8 9" id="KW-0624">Polysaccharide degradation</keyword>
<gene>
    <name evidence="12" type="ORF">GCM10020369_09420</name>
</gene>
<evidence type="ECO:0000313" key="13">
    <source>
        <dbReference type="Proteomes" id="UP001501676"/>
    </source>
</evidence>
<feature type="chain" id="PRO_5045077272" description="Beta-xylanase" evidence="10">
    <location>
        <begin position="36"/>
        <end position="358"/>
    </location>
</feature>
<comment type="similarity">
    <text evidence="2 9">Belongs to the glycosyl hydrolase 10 (cellulase F) family.</text>
</comment>
<dbReference type="SUPFAM" id="SSF51445">
    <property type="entry name" value="(Trans)glycosidases"/>
    <property type="match status" value="1"/>
</dbReference>
<dbReference type="InterPro" id="IPR017853">
    <property type="entry name" value="GH"/>
</dbReference>
<dbReference type="Proteomes" id="UP001501676">
    <property type="component" value="Unassembled WGS sequence"/>
</dbReference>
<evidence type="ECO:0000256" key="8">
    <source>
        <dbReference type="ARBA" id="ARBA00023326"/>
    </source>
</evidence>
<dbReference type="EC" id="3.2.1.8" evidence="9"/>
<proteinExistence type="inferred from homology"/>
<keyword evidence="7 9" id="KW-0326">Glycosidase</keyword>
<evidence type="ECO:0000256" key="5">
    <source>
        <dbReference type="ARBA" id="ARBA00022801"/>
    </source>
</evidence>
<evidence type="ECO:0000256" key="10">
    <source>
        <dbReference type="SAM" id="SignalP"/>
    </source>
</evidence>
<reference evidence="13" key="1">
    <citation type="journal article" date="2019" name="Int. J. Syst. Evol. Microbiol.">
        <title>The Global Catalogue of Microorganisms (GCM) 10K type strain sequencing project: providing services to taxonomists for standard genome sequencing and annotation.</title>
        <authorList>
            <consortium name="The Broad Institute Genomics Platform"/>
            <consortium name="The Broad Institute Genome Sequencing Center for Infectious Disease"/>
            <person name="Wu L."/>
            <person name="Ma J."/>
        </authorList>
    </citation>
    <scope>NUCLEOTIDE SEQUENCE [LARGE SCALE GENOMIC DNA]</scope>
    <source>
        <strain evidence="13">JCM 9458</strain>
    </source>
</reference>
<dbReference type="PANTHER" id="PTHR31490">
    <property type="entry name" value="GLYCOSYL HYDROLASE"/>
    <property type="match status" value="1"/>
</dbReference>
<evidence type="ECO:0000259" key="11">
    <source>
        <dbReference type="PROSITE" id="PS51760"/>
    </source>
</evidence>
<comment type="caution">
    <text evidence="12">The sequence shown here is derived from an EMBL/GenBank/DDBJ whole genome shotgun (WGS) entry which is preliminary data.</text>
</comment>
<organism evidence="12 13">
    <name type="scientific">Cryptosporangium minutisporangium</name>
    <dbReference type="NCBI Taxonomy" id="113569"/>
    <lineage>
        <taxon>Bacteria</taxon>
        <taxon>Bacillati</taxon>
        <taxon>Actinomycetota</taxon>
        <taxon>Actinomycetes</taxon>
        <taxon>Cryptosporangiales</taxon>
        <taxon>Cryptosporangiaceae</taxon>
        <taxon>Cryptosporangium</taxon>
    </lineage>
</organism>